<feature type="compositionally biased region" description="Basic and acidic residues" evidence="1">
    <location>
        <begin position="411"/>
        <end position="420"/>
    </location>
</feature>
<feature type="compositionally biased region" description="Polar residues" evidence="1">
    <location>
        <begin position="148"/>
        <end position="158"/>
    </location>
</feature>
<feature type="compositionally biased region" description="Basic and acidic residues" evidence="1">
    <location>
        <begin position="490"/>
        <end position="500"/>
    </location>
</feature>
<evidence type="ECO:0000313" key="2">
    <source>
        <dbReference type="EMBL" id="KAL1880973.1"/>
    </source>
</evidence>
<accession>A0ABR3XY77</accession>
<protein>
    <recommendedName>
        <fullName evidence="4">Mucin-7 protein</fullName>
    </recommendedName>
</protein>
<feature type="region of interest" description="Disordered" evidence="1">
    <location>
        <begin position="1"/>
        <end position="586"/>
    </location>
</feature>
<sequence length="586" mass="61380">MSGTPSAGGVRSLLAKFENQSQNDNTSPPSRGRSPAGSDNSGNGRPLSKVRASFIAVENVGRSGPFGGLRKFNDGETPLSPSRLRSSEVDDPYSTITAMSEKENNVPPNNGSGDNVKPDEKRPESNGSSEARSALGNILKGSPPPEKSQPQDTPTAVSTEVPIADEKPQPAEKIESVAEKESATPKPATKEPSNLSLPRDNSSSKLNGKTSPTRPAKSPVPSRTQKSTTTSASQSATKNTNAGKQPSGKEPTKTVAAKPSRPSLNPPAKITSRSTPNSTPSRDSAKKTTTKSSPNGKARSKSPTRPVRLPASATAPTASSAAKTGAASRSPSRAQTPSSGLTRKPSTLKKDATGASPRVPASNVPRQPSRASLASPGSDRPKSRTSNVGTKPVDDSFLARMMRPTASSASKTHEKVEAKTPPRTRSTRTPRRSPAKSEQSTRTPSRGKEAKAVPKKEETESHEKEQSEKESSVHSTPAPVPEAVPEEPENEKSTTDRVESVTEIPETFAPASTEAPAPVDESKAETVEQTSESGPATAAEKLSEVLAEQPKEIPGAAEVDAPADETTKEAEAQETPAVLTEITESY</sequence>
<dbReference type="EMBL" id="JAVDPF010000008">
    <property type="protein sequence ID" value="KAL1880973.1"/>
    <property type="molecule type" value="Genomic_DNA"/>
</dbReference>
<feature type="compositionally biased region" description="Low complexity" evidence="1">
    <location>
        <begin position="271"/>
        <end position="282"/>
    </location>
</feature>
<keyword evidence="3" id="KW-1185">Reference proteome</keyword>
<evidence type="ECO:0008006" key="4">
    <source>
        <dbReference type="Google" id="ProtNLM"/>
    </source>
</evidence>
<comment type="caution">
    <text evidence="2">The sequence shown here is derived from an EMBL/GenBank/DDBJ whole genome shotgun (WGS) entry which is preliminary data.</text>
</comment>
<feature type="compositionally biased region" description="Low complexity" evidence="1">
    <location>
        <begin position="27"/>
        <end position="38"/>
    </location>
</feature>
<reference evidence="2 3" key="1">
    <citation type="journal article" date="2024" name="IMA Fungus">
        <title>IMA Genome - F19 : A genome assembly and annotation guide to empower mycologists, including annotated draft genome sequences of Ceratocystis pirilliformis, Diaporthe australafricana, Fusarium ophioides, Paecilomyces lecythidis, and Sporothrix stenoceras.</title>
        <authorList>
            <person name="Aylward J."/>
            <person name="Wilson A.M."/>
            <person name="Visagie C.M."/>
            <person name="Spraker J."/>
            <person name="Barnes I."/>
            <person name="Buitendag C."/>
            <person name="Ceriani C."/>
            <person name="Del Mar Angel L."/>
            <person name="du Plessis D."/>
            <person name="Fuchs T."/>
            <person name="Gasser K."/>
            <person name="Kramer D."/>
            <person name="Li W."/>
            <person name="Munsamy K."/>
            <person name="Piso A."/>
            <person name="Price J.L."/>
            <person name="Sonnekus B."/>
            <person name="Thomas C."/>
            <person name="van der Nest A."/>
            <person name="van Dijk A."/>
            <person name="van Heerden A."/>
            <person name="van Vuuren N."/>
            <person name="Yilmaz N."/>
            <person name="Duong T.A."/>
            <person name="van der Merwe N.A."/>
            <person name="Wingfield M.J."/>
            <person name="Wingfield B.D."/>
        </authorList>
    </citation>
    <scope>NUCLEOTIDE SEQUENCE [LARGE SCALE GENOMIC DNA]</scope>
    <source>
        <strain evidence="2 3">CMW 18167</strain>
    </source>
</reference>
<feature type="compositionally biased region" description="Low complexity" evidence="1">
    <location>
        <begin position="311"/>
        <end position="330"/>
    </location>
</feature>
<feature type="compositionally biased region" description="Polar residues" evidence="1">
    <location>
        <begin position="331"/>
        <end position="345"/>
    </location>
</feature>
<gene>
    <name evidence="2" type="ORF">Plec18167_003512</name>
</gene>
<feature type="compositionally biased region" description="Low complexity" evidence="1">
    <location>
        <begin position="224"/>
        <end position="241"/>
    </location>
</feature>
<name>A0ABR3XY77_9EURO</name>
<proteinExistence type="predicted"/>
<organism evidence="2 3">
    <name type="scientific">Paecilomyces lecythidis</name>
    <dbReference type="NCBI Taxonomy" id="3004212"/>
    <lineage>
        <taxon>Eukaryota</taxon>
        <taxon>Fungi</taxon>
        <taxon>Dikarya</taxon>
        <taxon>Ascomycota</taxon>
        <taxon>Pezizomycotina</taxon>
        <taxon>Eurotiomycetes</taxon>
        <taxon>Eurotiomycetidae</taxon>
        <taxon>Eurotiales</taxon>
        <taxon>Thermoascaceae</taxon>
        <taxon>Paecilomyces</taxon>
    </lineage>
</organism>
<dbReference type="Proteomes" id="UP001583193">
    <property type="component" value="Unassembled WGS sequence"/>
</dbReference>
<feature type="compositionally biased region" description="Polar residues" evidence="1">
    <location>
        <begin position="191"/>
        <end position="213"/>
    </location>
</feature>
<evidence type="ECO:0000313" key="3">
    <source>
        <dbReference type="Proteomes" id="UP001583193"/>
    </source>
</evidence>
<feature type="compositionally biased region" description="Basic and acidic residues" evidence="1">
    <location>
        <begin position="164"/>
        <end position="183"/>
    </location>
</feature>
<evidence type="ECO:0000256" key="1">
    <source>
        <dbReference type="SAM" id="MobiDB-lite"/>
    </source>
</evidence>
<feature type="compositionally biased region" description="Basic and acidic residues" evidence="1">
    <location>
        <begin position="446"/>
        <end position="472"/>
    </location>
</feature>
<feature type="compositionally biased region" description="Basic residues" evidence="1">
    <location>
        <begin position="425"/>
        <end position="434"/>
    </location>
</feature>